<dbReference type="EMBL" id="JAVRRA010024631">
    <property type="protein sequence ID" value="KAK5131666.1"/>
    <property type="molecule type" value="Genomic_DNA"/>
</dbReference>
<evidence type="ECO:0000313" key="2">
    <source>
        <dbReference type="EMBL" id="KAK5131666.1"/>
    </source>
</evidence>
<dbReference type="PANTHER" id="PTHR47657">
    <property type="entry name" value="STEROL REGULATORY ELEMENT-BINDING PROTEIN ECM22"/>
    <property type="match status" value="1"/>
</dbReference>
<dbReference type="PANTHER" id="PTHR47657:SF12">
    <property type="entry name" value="ZN(II)2CYS6 TRANSCRIPTION FACTOR (EUROFUNG)"/>
    <property type="match status" value="1"/>
</dbReference>
<sequence>MQNAATEANDPESPQQPNLLLTPETERTVDTWQQSGSFPFPELPVFPQPQWHEYSKIDLRLIHHVSSISSSMSHTGSDRLTTWTEHMPKRGWASLMTGTKTIVAHMQPWRHESMFAGHIIEQGLTAPQAFPNATGYPVTQESRREQQATLQHIAHSLQRIRSYLAGI</sequence>
<evidence type="ECO:0000313" key="3">
    <source>
        <dbReference type="Proteomes" id="UP001357485"/>
    </source>
</evidence>
<proteinExistence type="predicted"/>
<feature type="region of interest" description="Disordered" evidence="1">
    <location>
        <begin position="1"/>
        <end position="25"/>
    </location>
</feature>
<feature type="non-terminal residue" evidence="2">
    <location>
        <position position="167"/>
    </location>
</feature>
<evidence type="ECO:0000256" key="1">
    <source>
        <dbReference type="SAM" id="MobiDB-lite"/>
    </source>
</evidence>
<dbReference type="InterPro" id="IPR052400">
    <property type="entry name" value="Zn2-C6_fungal_TF"/>
</dbReference>
<protein>
    <submittedName>
        <fullName evidence="2">Uncharacterized protein</fullName>
    </submittedName>
</protein>
<name>A0ABR0KUS5_9PEZI</name>
<gene>
    <name evidence="2" type="ORF">LTR16_000518</name>
</gene>
<keyword evidence="3" id="KW-1185">Reference proteome</keyword>
<organism evidence="2 3">
    <name type="scientific">Cryomyces antarcticus</name>
    <dbReference type="NCBI Taxonomy" id="329879"/>
    <lineage>
        <taxon>Eukaryota</taxon>
        <taxon>Fungi</taxon>
        <taxon>Dikarya</taxon>
        <taxon>Ascomycota</taxon>
        <taxon>Pezizomycotina</taxon>
        <taxon>Dothideomycetes</taxon>
        <taxon>Dothideomycetes incertae sedis</taxon>
        <taxon>Cryomyces</taxon>
    </lineage>
</organism>
<dbReference type="Proteomes" id="UP001357485">
    <property type="component" value="Unassembled WGS sequence"/>
</dbReference>
<accession>A0ABR0KUS5</accession>
<feature type="compositionally biased region" description="Polar residues" evidence="1">
    <location>
        <begin position="1"/>
        <end position="19"/>
    </location>
</feature>
<comment type="caution">
    <text evidence="2">The sequence shown here is derived from an EMBL/GenBank/DDBJ whole genome shotgun (WGS) entry which is preliminary data.</text>
</comment>
<reference evidence="2 3" key="1">
    <citation type="submission" date="2023-08" db="EMBL/GenBank/DDBJ databases">
        <title>Black Yeasts Isolated from many extreme environments.</title>
        <authorList>
            <person name="Coleine C."/>
            <person name="Stajich J.E."/>
            <person name="Selbmann L."/>
        </authorList>
    </citation>
    <scope>NUCLEOTIDE SEQUENCE [LARGE SCALE GENOMIC DNA]</scope>
    <source>
        <strain evidence="2 3">CCFEE 536</strain>
    </source>
</reference>